<reference evidence="1" key="1">
    <citation type="submission" date="2014-09" db="EMBL/GenBank/DDBJ databases">
        <authorList>
            <person name="Magalhaes I.L.F."/>
            <person name="Oliveira U."/>
            <person name="Santos F.R."/>
            <person name="Vidigal T.H.D.A."/>
            <person name="Brescovit A.D."/>
            <person name="Santos A.J."/>
        </authorList>
    </citation>
    <scope>NUCLEOTIDE SEQUENCE</scope>
    <source>
        <tissue evidence="1">Shoot tissue taken approximately 20 cm above the soil surface</tissue>
    </source>
</reference>
<reference evidence="1" key="2">
    <citation type="journal article" date="2015" name="Data Brief">
        <title>Shoot transcriptome of the giant reed, Arundo donax.</title>
        <authorList>
            <person name="Barrero R.A."/>
            <person name="Guerrero F.D."/>
            <person name="Moolhuijzen P."/>
            <person name="Goolsby J.A."/>
            <person name="Tidwell J."/>
            <person name="Bellgard S.E."/>
            <person name="Bellgard M.I."/>
        </authorList>
    </citation>
    <scope>NUCLEOTIDE SEQUENCE</scope>
    <source>
        <tissue evidence="1">Shoot tissue taken approximately 20 cm above the soil surface</tissue>
    </source>
</reference>
<dbReference type="EMBL" id="GBRH01277112">
    <property type="protein sequence ID" value="JAD20783.1"/>
    <property type="molecule type" value="Transcribed_RNA"/>
</dbReference>
<evidence type="ECO:0000313" key="1">
    <source>
        <dbReference type="EMBL" id="JAD20783.1"/>
    </source>
</evidence>
<sequence>MTDEFRYPMGHCFTNTIELATAIAYRLQQGF</sequence>
<organism evidence="1">
    <name type="scientific">Arundo donax</name>
    <name type="common">Giant reed</name>
    <name type="synonym">Donax arundinaceus</name>
    <dbReference type="NCBI Taxonomy" id="35708"/>
    <lineage>
        <taxon>Eukaryota</taxon>
        <taxon>Viridiplantae</taxon>
        <taxon>Streptophyta</taxon>
        <taxon>Embryophyta</taxon>
        <taxon>Tracheophyta</taxon>
        <taxon>Spermatophyta</taxon>
        <taxon>Magnoliopsida</taxon>
        <taxon>Liliopsida</taxon>
        <taxon>Poales</taxon>
        <taxon>Poaceae</taxon>
        <taxon>PACMAD clade</taxon>
        <taxon>Arundinoideae</taxon>
        <taxon>Arundineae</taxon>
        <taxon>Arundo</taxon>
    </lineage>
</organism>
<name>A0A0A8Y6R1_ARUDO</name>
<proteinExistence type="predicted"/>
<protein>
    <submittedName>
        <fullName evidence="1">Uncharacterized protein</fullName>
    </submittedName>
</protein>
<dbReference type="AlphaFoldDB" id="A0A0A8Y6R1"/>
<accession>A0A0A8Y6R1</accession>